<dbReference type="PANTHER" id="PTHR12428:SF65">
    <property type="entry name" value="CYTOCHROME C OXIDASE ASSEMBLY PROTEIN COX18, MITOCHONDRIAL"/>
    <property type="match status" value="1"/>
</dbReference>
<keyword evidence="2" id="KW-0813">Transport</keyword>
<organism evidence="14 15">
    <name type="scientific">Atopococcus tabaci</name>
    <dbReference type="NCBI Taxonomy" id="269774"/>
    <lineage>
        <taxon>Bacteria</taxon>
        <taxon>Bacillati</taxon>
        <taxon>Bacillota</taxon>
        <taxon>Bacilli</taxon>
        <taxon>Lactobacillales</taxon>
        <taxon>Carnobacteriaceae</taxon>
        <taxon>Atopococcus</taxon>
    </lineage>
</organism>
<keyword evidence="7 12" id="KW-0472">Membrane</keyword>
<evidence type="ECO:0000313" key="15">
    <source>
        <dbReference type="Proteomes" id="UP001171751"/>
    </source>
</evidence>
<dbReference type="PRINTS" id="PR00701">
    <property type="entry name" value="60KDINNERMP"/>
</dbReference>
<comment type="subcellular location">
    <subcellularLocation>
        <location evidence="1">Cell membrane</location>
        <topology evidence="1">Multi-pass membrane protein</topology>
    </subcellularLocation>
    <subcellularLocation>
        <location evidence="9">Membrane</location>
        <topology evidence="9">Multi-pass membrane protein</topology>
    </subcellularLocation>
</comment>
<evidence type="ECO:0000256" key="9">
    <source>
        <dbReference type="RuleBase" id="RU003945"/>
    </source>
</evidence>
<evidence type="ECO:0000256" key="5">
    <source>
        <dbReference type="ARBA" id="ARBA00022927"/>
    </source>
</evidence>
<evidence type="ECO:0000256" key="3">
    <source>
        <dbReference type="ARBA" id="ARBA00022475"/>
    </source>
</evidence>
<dbReference type="GO" id="GO:0015031">
    <property type="term" value="P:protein transport"/>
    <property type="evidence" value="ECO:0007669"/>
    <property type="project" value="UniProtKB-KW"/>
</dbReference>
<keyword evidence="5" id="KW-0653">Protein transport</keyword>
<evidence type="ECO:0000256" key="1">
    <source>
        <dbReference type="ARBA" id="ARBA00004651"/>
    </source>
</evidence>
<evidence type="ECO:0000256" key="12">
    <source>
        <dbReference type="SAM" id="Phobius"/>
    </source>
</evidence>
<evidence type="ECO:0000256" key="8">
    <source>
        <dbReference type="ARBA" id="ARBA00023186"/>
    </source>
</evidence>
<dbReference type="GO" id="GO:0051205">
    <property type="term" value="P:protein insertion into membrane"/>
    <property type="evidence" value="ECO:0007669"/>
    <property type="project" value="TreeGrafter"/>
</dbReference>
<name>A0AA43RNM4_9LACT</name>
<protein>
    <submittedName>
        <fullName evidence="14">Membrane protein insertase YidC</fullName>
    </submittedName>
</protein>
<feature type="transmembrane region" description="Helical" evidence="12">
    <location>
        <begin position="53"/>
        <end position="73"/>
    </location>
</feature>
<gene>
    <name evidence="14" type="primary">yidC</name>
    <name evidence="14" type="ORF">Q4F26_01210</name>
</gene>
<accession>A0AA43RNM4</accession>
<comment type="caution">
    <text evidence="14">The sequence shown here is derived from an EMBL/GenBank/DDBJ whole genome shotgun (WGS) entry which is preliminary data.</text>
</comment>
<keyword evidence="8" id="KW-0143">Chaperone</keyword>
<evidence type="ECO:0000256" key="7">
    <source>
        <dbReference type="ARBA" id="ARBA00023136"/>
    </source>
</evidence>
<evidence type="ECO:0000256" key="6">
    <source>
        <dbReference type="ARBA" id="ARBA00022989"/>
    </source>
</evidence>
<feature type="transmembrane region" description="Helical" evidence="12">
    <location>
        <begin position="123"/>
        <end position="150"/>
    </location>
</feature>
<evidence type="ECO:0000313" key="14">
    <source>
        <dbReference type="EMBL" id="MDO5456940.1"/>
    </source>
</evidence>
<dbReference type="CDD" id="cd20070">
    <property type="entry name" value="5TM_YidC_Alb3"/>
    <property type="match status" value="1"/>
</dbReference>
<proteinExistence type="inferred from homology"/>
<keyword evidence="15" id="KW-1185">Reference proteome</keyword>
<feature type="compositionally biased region" description="Basic and acidic residues" evidence="11">
    <location>
        <begin position="260"/>
        <end position="275"/>
    </location>
</feature>
<dbReference type="InterPro" id="IPR001708">
    <property type="entry name" value="YidC/ALB3/OXA1/COX18"/>
</dbReference>
<dbReference type="GO" id="GO:0005886">
    <property type="term" value="C:plasma membrane"/>
    <property type="evidence" value="ECO:0007669"/>
    <property type="project" value="UniProtKB-SubCell"/>
</dbReference>
<keyword evidence="6 12" id="KW-1133">Transmembrane helix</keyword>
<evidence type="ECO:0000256" key="4">
    <source>
        <dbReference type="ARBA" id="ARBA00022692"/>
    </source>
</evidence>
<evidence type="ECO:0000256" key="11">
    <source>
        <dbReference type="SAM" id="MobiDB-lite"/>
    </source>
</evidence>
<dbReference type="PANTHER" id="PTHR12428">
    <property type="entry name" value="OXA1"/>
    <property type="match status" value="1"/>
</dbReference>
<keyword evidence="4 9" id="KW-0812">Transmembrane</keyword>
<dbReference type="InterPro" id="IPR028055">
    <property type="entry name" value="YidC/Oxa/ALB_C"/>
</dbReference>
<dbReference type="InterPro" id="IPR047196">
    <property type="entry name" value="YidC_ALB_C"/>
</dbReference>
<dbReference type="Pfam" id="PF02096">
    <property type="entry name" value="60KD_IMP"/>
    <property type="match status" value="1"/>
</dbReference>
<dbReference type="EMBL" id="JAUNQW010000003">
    <property type="protein sequence ID" value="MDO5456940.1"/>
    <property type="molecule type" value="Genomic_DNA"/>
</dbReference>
<comment type="similarity">
    <text evidence="9">Belongs to the OXA1/ALB3/YidC family.</text>
</comment>
<feature type="region of interest" description="Disordered" evidence="11">
    <location>
        <begin position="258"/>
        <end position="308"/>
    </location>
</feature>
<evidence type="ECO:0000256" key="10">
    <source>
        <dbReference type="SAM" id="Coils"/>
    </source>
</evidence>
<dbReference type="GO" id="GO:0032977">
    <property type="term" value="F:membrane insertase activity"/>
    <property type="evidence" value="ECO:0007669"/>
    <property type="project" value="InterPro"/>
</dbReference>
<sequence length="308" mass="34322">MLLTSFMAFTALFLSGCVRLDDAGNPGGWFYNLLVVPTQELISWLAGLMNGNYGWAIVVFTILVRLIILPLSLKQQKAATLQQSKMKAIEPVTKEIQDDLKNAESQEQQMEYQRELQEVYKDVGISLVGGMGCLPLLIQLPIISMVFSALRYSPDMANTTFLGQPLDERSVVFAIIVGIVYLAQAYFMIKGMPEEQKKQMVLTSLMSPIMIFIFSLSTPGGIALYWLVSGIFATFQSLYTSTILKPRLEAQAAEEMGDIDITRKRSPRKEAEKAAPESTPKIANKSKARSSFEKKSSGRNAGKQRRKK</sequence>
<dbReference type="AlphaFoldDB" id="A0AA43RNM4"/>
<evidence type="ECO:0000259" key="13">
    <source>
        <dbReference type="Pfam" id="PF02096"/>
    </source>
</evidence>
<dbReference type="Proteomes" id="UP001171751">
    <property type="component" value="Unassembled WGS sequence"/>
</dbReference>
<dbReference type="NCBIfam" id="TIGR03592">
    <property type="entry name" value="yidC_oxa1_cterm"/>
    <property type="match status" value="1"/>
</dbReference>
<evidence type="ECO:0000256" key="2">
    <source>
        <dbReference type="ARBA" id="ARBA00022448"/>
    </source>
</evidence>
<keyword evidence="10" id="KW-0175">Coiled coil</keyword>
<keyword evidence="3" id="KW-1003">Cell membrane</keyword>
<feature type="domain" description="Membrane insertase YidC/Oxa/ALB C-terminal" evidence="13">
    <location>
        <begin position="53"/>
        <end position="240"/>
    </location>
</feature>
<reference evidence="14" key="1">
    <citation type="submission" date="2023-07" db="EMBL/GenBank/DDBJ databases">
        <title>Between Cages and Wild: Unraveling the Impact of Captivity on Animal Microbiomes and Antimicrobial Resistance.</title>
        <authorList>
            <person name="Schmartz G.P."/>
            <person name="Rehner J."/>
            <person name="Schuff M.J."/>
            <person name="Becker S.L."/>
            <person name="Kravczyk M."/>
            <person name="Gurevich A."/>
            <person name="Francke R."/>
            <person name="Mueller R."/>
            <person name="Keller V."/>
            <person name="Keller A."/>
        </authorList>
    </citation>
    <scope>NUCLEOTIDE SEQUENCE</scope>
    <source>
        <strain evidence="14">S39M_St_73</strain>
    </source>
</reference>
<feature type="transmembrane region" description="Helical" evidence="12">
    <location>
        <begin position="170"/>
        <end position="189"/>
    </location>
</feature>
<feature type="coiled-coil region" evidence="10">
    <location>
        <begin position="93"/>
        <end position="122"/>
    </location>
</feature>